<sequence>MRYSYLETAGHEYWTDLAKILERGIFDAVFIADVIGYYDVYKGNNDHAFLGGAQIPVNDPLQLANPIASVTEHLGIGITASTSFEHPYTFARRLSTADHHTKGRVGWNIVTSYLESGAKNISQTGLKRHDNRYEVADEYIEVLYKLFEGSWEDGAVVRDREKGVFADPNKIHEIGHSGKYFDVPAITCASRRLSARLCCSRPGHQVRAKISPRTMLSAWFISTQTQDRTRAYVADIRRRSAIAGRDPKKLLSYALVTIVVDETDAKSHAKLKEHQSYASFDGGLVLIIVENGAEALQRAYDR</sequence>
<dbReference type="PANTHER" id="PTHR30011:SF16">
    <property type="entry name" value="C2H2 FINGER DOMAIN TRANSCRIPTION FACTOR (EUROFUNG)-RELATED"/>
    <property type="match status" value="1"/>
</dbReference>
<comment type="caution">
    <text evidence="7">The sequence shown here is derived from an EMBL/GenBank/DDBJ whole genome shotgun (WGS) entry which is preliminary data.</text>
</comment>
<evidence type="ECO:0000256" key="1">
    <source>
        <dbReference type="ARBA" id="ARBA00022630"/>
    </source>
</evidence>
<dbReference type="EMBL" id="LMTR01000094">
    <property type="protein sequence ID" value="KWT64218.1"/>
    <property type="molecule type" value="Genomic_DNA"/>
</dbReference>
<protein>
    <submittedName>
        <fullName evidence="7">Methylene tetrahydromethanopterin reductase</fullName>
    </submittedName>
</protein>
<keyword evidence="3" id="KW-0560">Oxidoreductase</keyword>
<accession>A0A109B8L5</accession>
<dbReference type="STRING" id="121290.APY04_3482"/>
<proteinExistence type="inferred from homology"/>
<reference evidence="7 8" key="1">
    <citation type="submission" date="2015-10" db="EMBL/GenBank/DDBJ databases">
        <title>Transcriptomic analysis of a linuron degrading triple-species bacterial consortium.</title>
        <authorList>
            <person name="Albers P."/>
        </authorList>
    </citation>
    <scope>NUCLEOTIDE SEQUENCE [LARGE SCALE GENOMIC DNA]</scope>
    <source>
        <strain evidence="7 8">WDL6</strain>
    </source>
</reference>
<dbReference type="InterPro" id="IPR016215">
    <property type="entry name" value="NTA_MOA"/>
</dbReference>
<dbReference type="Gene3D" id="3.20.20.30">
    <property type="entry name" value="Luciferase-like domain"/>
    <property type="match status" value="1"/>
</dbReference>
<evidence type="ECO:0000313" key="8">
    <source>
        <dbReference type="Proteomes" id="UP000059074"/>
    </source>
</evidence>
<dbReference type="Pfam" id="PF00296">
    <property type="entry name" value="Bac_luciferase"/>
    <property type="match status" value="1"/>
</dbReference>
<dbReference type="InterPro" id="IPR051260">
    <property type="entry name" value="Diverse_substr_monoxygenases"/>
</dbReference>
<comment type="similarity">
    <text evidence="5">Belongs to the NtaA/SnaA/DszA monooxygenase family.</text>
</comment>
<dbReference type="GO" id="GO:0016705">
    <property type="term" value="F:oxidoreductase activity, acting on paired donors, with incorporation or reduction of molecular oxygen"/>
    <property type="evidence" value="ECO:0007669"/>
    <property type="project" value="InterPro"/>
</dbReference>
<dbReference type="InterPro" id="IPR036661">
    <property type="entry name" value="Luciferase-like_sf"/>
</dbReference>
<name>A0A109B8L5_HYPSL</name>
<keyword evidence="4" id="KW-0503">Monooxygenase</keyword>
<feature type="domain" description="Luciferase-like" evidence="6">
    <location>
        <begin position="12"/>
        <end position="154"/>
    </location>
</feature>
<evidence type="ECO:0000259" key="6">
    <source>
        <dbReference type="Pfam" id="PF00296"/>
    </source>
</evidence>
<keyword evidence="1" id="KW-0285">Flavoprotein</keyword>
<keyword evidence="2" id="KW-0288">FMN</keyword>
<evidence type="ECO:0000256" key="3">
    <source>
        <dbReference type="ARBA" id="ARBA00023002"/>
    </source>
</evidence>
<dbReference type="RefSeq" id="WP_245281987.1">
    <property type="nucleotide sequence ID" value="NZ_LMTR01000094.1"/>
</dbReference>
<dbReference type="PATRIC" id="fig|121290.4.peg.1843"/>
<dbReference type="AlphaFoldDB" id="A0A109B8L5"/>
<keyword evidence="8" id="KW-1185">Reference proteome</keyword>
<dbReference type="SUPFAM" id="SSF51679">
    <property type="entry name" value="Bacterial luciferase-like"/>
    <property type="match status" value="1"/>
</dbReference>
<dbReference type="PANTHER" id="PTHR30011">
    <property type="entry name" value="ALKANESULFONATE MONOOXYGENASE-RELATED"/>
    <property type="match status" value="1"/>
</dbReference>
<evidence type="ECO:0000313" key="7">
    <source>
        <dbReference type="EMBL" id="KWT64218.1"/>
    </source>
</evidence>
<evidence type="ECO:0000256" key="5">
    <source>
        <dbReference type="ARBA" id="ARBA00033748"/>
    </source>
</evidence>
<dbReference type="GO" id="GO:0004497">
    <property type="term" value="F:monooxygenase activity"/>
    <property type="evidence" value="ECO:0007669"/>
    <property type="project" value="UniProtKB-KW"/>
</dbReference>
<evidence type="ECO:0000256" key="2">
    <source>
        <dbReference type="ARBA" id="ARBA00022643"/>
    </source>
</evidence>
<dbReference type="NCBIfam" id="TIGR03860">
    <property type="entry name" value="FMN_nitrolo"/>
    <property type="match status" value="1"/>
</dbReference>
<dbReference type="InterPro" id="IPR011251">
    <property type="entry name" value="Luciferase-like_dom"/>
</dbReference>
<gene>
    <name evidence="7" type="ORF">APY04_3482</name>
</gene>
<dbReference type="Proteomes" id="UP000059074">
    <property type="component" value="Unassembled WGS sequence"/>
</dbReference>
<evidence type="ECO:0000256" key="4">
    <source>
        <dbReference type="ARBA" id="ARBA00023033"/>
    </source>
</evidence>
<organism evidence="7 8">
    <name type="scientific">Hyphomicrobium sulfonivorans</name>
    <dbReference type="NCBI Taxonomy" id="121290"/>
    <lineage>
        <taxon>Bacteria</taxon>
        <taxon>Pseudomonadati</taxon>
        <taxon>Pseudomonadota</taxon>
        <taxon>Alphaproteobacteria</taxon>
        <taxon>Hyphomicrobiales</taxon>
        <taxon>Hyphomicrobiaceae</taxon>
        <taxon>Hyphomicrobium</taxon>
    </lineage>
</organism>